<keyword evidence="3 10" id="KW-0863">Zinc-finger</keyword>
<dbReference type="GO" id="GO:0005634">
    <property type="term" value="C:nucleus"/>
    <property type="evidence" value="ECO:0007669"/>
    <property type="project" value="UniProtKB-SubCell"/>
</dbReference>
<evidence type="ECO:0000256" key="4">
    <source>
        <dbReference type="ARBA" id="ARBA00022833"/>
    </source>
</evidence>
<dbReference type="Pfam" id="PF00104">
    <property type="entry name" value="Hormone_recep"/>
    <property type="match status" value="1"/>
</dbReference>
<dbReference type="SMART" id="SM00399">
    <property type="entry name" value="ZnF_C4"/>
    <property type="match status" value="1"/>
</dbReference>
<dbReference type="InterPro" id="IPR035500">
    <property type="entry name" value="NHR-like_dom_sf"/>
</dbReference>
<dbReference type="GO" id="GO:0004879">
    <property type="term" value="F:nuclear receptor activity"/>
    <property type="evidence" value="ECO:0007669"/>
    <property type="project" value="InterPro"/>
</dbReference>
<dbReference type="Pfam" id="PF00105">
    <property type="entry name" value="zf-C4"/>
    <property type="match status" value="1"/>
</dbReference>
<dbReference type="GO" id="GO:0043565">
    <property type="term" value="F:sequence-specific DNA binding"/>
    <property type="evidence" value="ECO:0007669"/>
    <property type="project" value="InterPro"/>
</dbReference>
<keyword evidence="8 10" id="KW-0675">Receptor</keyword>
<evidence type="ECO:0000256" key="1">
    <source>
        <dbReference type="ARBA" id="ARBA00004123"/>
    </source>
</evidence>
<dbReference type="FunFam" id="3.30.50.10:FF:000006">
    <property type="entry name" value="Nuclear receptor subfamily 5 group A member"/>
    <property type="match status" value="1"/>
</dbReference>
<dbReference type="PROSITE" id="PS00031">
    <property type="entry name" value="NUCLEAR_REC_DBD_1"/>
    <property type="match status" value="1"/>
</dbReference>
<evidence type="ECO:0000256" key="10">
    <source>
        <dbReference type="RuleBase" id="RU004334"/>
    </source>
</evidence>
<dbReference type="AlphaFoldDB" id="A0A6P7TC27"/>
<dbReference type="InterPro" id="IPR050200">
    <property type="entry name" value="Nuclear_hormone_rcpt_NR3"/>
</dbReference>
<name>A0A6P7TC27_9MOLL</name>
<keyword evidence="14" id="KW-1185">Reference proteome</keyword>
<dbReference type="GO" id="GO:0048384">
    <property type="term" value="P:retinoic acid receptor signaling pathway"/>
    <property type="evidence" value="ECO:0007669"/>
    <property type="project" value="InterPro"/>
</dbReference>
<gene>
    <name evidence="15" type="primary">LOC115221570</name>
</gene>
<dbReference type="RefSeq" id="XP_029647632.1">
    <property type="nucleotide sequence ID" value="XM_029791772.2"/>
</dbReference>
<keyword evidence="5 10" id="KW-0805">Transcription regulation</keyword>
<dbReference type="Gene3D" id="3.30.50.10">
    <property type="entry name" value="Erythroid Transcription Factor GATA-1, subunit A"/>
    <property type="match status" value="1"/>
</dbReference>
<evidence type="ECO:0000256" key="5">
    <source>
        <dbReference type="ARBA" id="ARBA00023015"/>
    </source>
</evidence>
<accession>A0A6P7TC27</accession>
<proteinExistence type="inferred from homology"/>
<dbReference type="InterPro" id="IPR001723">
    <property type="entry name" value="Nuclear_hrmn_rcpt"/>
</dbReference>
<dbReference type="InterPro" id="IPR013088">
    <property type="entry name" value="Znf_NHR/GATA"/>
</dbReference>
<evidence type="ECO:0000313" key="15">
    <source>
        <dbReference type="RefSeq" id="XP_029647632.1"/>
    </source>
</evidence>
<feature type="domain" description="NR LBD" evidence="13">
    <location>
        <begin position="235"/>
        <end position="460"/>
    </location>
</feature>
<dbReference type="PROSITE" id="PS51843">
    <property type="entry name" value="NR_LBD"/>
    <property type="match status" value="1"/>
</dbReference>
<sequence length="460" mass="51003">MADTANENAVDISESDSVQQCNEDPLNSSKELVITIQSPDKLNSLTSDYSDAERSSNIVLENQEMTSSNNCSPDPKGKLIITMPSPTSSQMSSGTETIQLEISNGSSIDQNSPTMEMDQSNIGYCLVCNDLGSGYHYSAFSCEGCKGFFKRTVQKNLIYKCKDSGHCIINKFTRNSCQHCRFQRCLQVGMKRDAVREDRTPGGKHRHKRRRVENIIAENDDGGGGGGGGGGTSRNHDTLLERVISAAPDRLPKTEEIFAGEVKICNLTGNELLQCGYLELKYIIDWAKKVPGFRDLCITDQTALLKSSFMELSVLRLSYRSMGMDNVIKFAEGLLVPINYATNMGWGNELINASVEFSLCLKSIHLDHSEFCILNALVLTYPDASGVQDKQKVAAMQTRILDTLRRYVSKKYSSDLQRYGKMLLRLPALRTLSAKAAERFLSLTLEGSFHINELVSQMIS</sequence>
<keyword evidence="7 10" id="KW-0804">Transcription</keyword>
<dbReference type="InterPro" id="IPR000536">
    <property type="entry name" value="Nucl_hrmn_rcpt_lig-bd"/>
</dbReference>
<evidence type="ECO:0000259" key="13">
    <source>
        <dbReference type="PROSITE" id="PS51843"/>
    </source>
</evidence>
<dbReference type="InterPro" id="IPR001628">
    <property type="entry name" value="Znf_hrmn_rcpt"/>
</dbReference>
<evidence type="ECO:0000256" key="6">
    <source>
        <dbReference type="ARBA" id="ARBA00023125"/>
    </source>
</evidence>
<evidence type="ECO:0000256" key="8">
    <source>
        <dbReference type="ARBA" id="ARBA00023170"/>
    </source>
</evidence>
<feature type="compositionally biased region" description="Polar residues" evidence="11">
    <location>
        <begin position="15"/>
        <end position="25"/>
    </location>
</feature>
<evidence type="ECO:0000256" key="11">
    <source>
        <dbReference type="SAM" id="MobiDB-lite"/>
    </source>
</evidence>
<reference evidence="15" key="1">
    <citation type="submission" date="2025-08" db="UniProtKB">
        <authorList>
            <consortium name="RefSeq"/>
        </authorList>
    </citation>
    <scope>IDENTIFICATION</scope>
</reference>
<keyword evidence="9 10" id="KW-0539">Nucleus</keyword>
<protein>
    <submittedName>
        <fullName evidence="15">Retinoic acid receptor RXR-alpha-B</fullName>
    </submittedName>
</protein>
<dbReference type="Proteomes" id="UP000515154">
    <property type="component" value="Linkage group LG18"/>
</dbReference>
<feature type="region of interest" description="Disordered" evidence="11">
    <location>
        <begin position="1"/>
        <end position="25"/>
    </location>
</feature>
<evidence type="ECO:0000256" key="9">
    <source>
        <dbReference type="ARBA" id="ARBA00023242"/>
    </source>
</evidence>
<dbReference type="SUPFAM" id="SSF48508">
    <property type="entry name" value="Nuclear receptor ligand-binding domain"/>
    <property type="match status" value="1"/>
</dbReference>
<dbReference type="PROSITE" id="PS51030">
    <property type="entry name" value="NUCLEAR_REC_DBD_2"/>
    <property type="match status" value="1"/>
</dbReference>
<dbReference type="PANTHER" id="PTHR48092">
    <property type="entry name" value="KNIRPS-RELATED PROTEIN-RELATED"/>
    <property type="match status" value="1"/>
</dbReference>
<feature type="domain" description="Nuclear receptor" evidence="12">
    <location>
        <begin position="122"/>
        <end position="197"/>
    </location>
</feature>
<evidence type="ECO:0000256" key="2">
    <source>
        <dbReference type="ARBA" id="ARBA00022723"/>
    </source>
</evidence>
<keyword evidence="6 10" id="KW-0238">DNA-binding</keyword>
<comment type="similarity">
    <text evidence="10">Belongs to the nuclear hormone receptor family.</text>
</comment>
<dbReference type="SMART" id="SM00430">
    <property type="entry name" value="HOLI"/>
    <property type="match status" value="1"/>
</dbReference>
<dbReference type="KEGG" id="osn:115221570"/>
<evidence type="ECO:0000259" key="12">
    <source>
        <dbReference type="PROSITE" id="PS51030"/>
    </source>
</evidence>
<keyword evidence="2 10" id="KW-0479">Metal-binding</keyword>
<dbReference type="InterPro" id="IPR003078">
    <property type="entry name" value="Retinoic_acid_rcpt"/>
</dbReference>
<evidence type="ECO:0000256" key="3">
    <source>
        <dbReference type="ARBA" id="ARBA00022771"/>
    </source>
</evidence>
<evidence type="ECO:0000256" key="7">
    <source>
        <dbReference type="ARBA" id="ARBA00023163"/>
    </source>
</evidence>
<dbReference type="GO" id="GO:0008270">
    <property type="term" value="F:zinc ion binding"/>
    <property type="evidence" value="ECO:0007669"/>
    <property type="project" value="UniProtKB-KW"/>
</dbReference>
<dbReference type="CDD" id="cd06961">
    <property type="entry name" value="NR_DBD_TR"/>
    <property type="match status" value="1"/>
</dbReference>
<comment type="subcellular location">
    <subcellularLocation>
        <location evidence="1 10">Nucleus</location>
    </subcellularLocation>
</comment>
<dbReference type="PRINTS" id="PR01292">
    <property type="entry name" value="RETNOICACIDR"/>
</dbReference>
<dbReference type="PRINTS" id="PR00398">
    <property type="entry name" value="STRDHORMONER"/>
</dbReference>
<keyword evidence="4 10" id="KW-0862">Zinc</keyword>
<organism evidence="14 15">
    <name type="scientific">Octopus sinensis</name>
    <name type="common">East Asian common octopus</name>
    <dbReference type="NCBI Taxonomy" id="2607531"/>
    <lineage>
        <taxon>Eukaryota</taxon>
        <taxon>Metazoa</taxon>
        <taxon>Spiralia</taxon>
        <taxon>Lophotrochozoa</taxon>
        <taxon>Mollusca</taxon>
        <taxon>Cephalopoda</taxon>
        <taxon>Coleoidea</taxon>
        <taxon>Octopodiformes</taxon>
        <taxon>Octopoda</taxon>
        <taxon>Incirrata</taxon>
        <taxon>Octopodidae</taxon>
        <taxon>Octopus</taxon>
    </lineage>
</organism>
<dbReference type="PRINTS" id="PR00047">
    <property type="entry name" value="STROIDFINGER"/>
</dbReference>
<evidence type="ECO:0000313" key="14">
    <source>
        <dbReference type="Proteomes" id="UP000515154"/>
    </source>
</evidence>
<dbReference type="SUPFAM" id="SSF57716">
    <property type="entry name" value="Glucocorticoid receptor-like (DNA-binding domain)"/>
    <property type="match status" value="1"/>
</dbReference>
<dbReference type="Gene3D" id="1.10.565.10">
    <property type="entry name" value="Retinoid X Receptor"/>
    <property type="match status" value="1"/>
</dbReference>